<dbReference type="WBParaSite" id="MBELARI_LOCUS11608">
    <property type="protein sequence ID" value="MBELARI_LOCUS11608"/>
    <property type="gene ID" value="MBELARI_LOCUS11608"/>
</dbReference>
<name>A0AAF3ECC3_9BILA</name>
<dbReference type="AlphaFoldDB" id="A0AAF3ECC3"/>
<protein>
    <submittedName>
        <fullName evidence="3">Uncharacterized protein</fullName>
    </submittedName>
</protein>
<keyword evidence="1" id="KW-1133">Transmembrane helix</keyword>
<proteinExistence type="predicted"/>
<keyword evidence="1" id="KW-0472">Membrane</keyword>
<evidence type="ECO:0000313" key="2">
    <source>
        <dbReference type="Proteomes" id="UP000887575"/>
    </source>
</evidence>
<accession>A0AAF3ECC3</accession>
<sequence>MESGSILHDEDIRALAPEMSLSQFRIDDFEEFQPLKQFSKLNYAIWGLDVMVLVSITGTTYLCYCSNGQYYNQIGGCPGQMTTTIPVGK</sequence>
<dbReference type="Proteomes" id="UP000887575">
    <property type="component" value="Unassembled WGS sequence"/>
</dbReference>
<evidence type="ECO:0000313" key="3">
    <source>
        <dbReference type="WBParaSite" id="MBELARI_LOCUS11608"/>
    </source>
</evidence>
<organism evidence="2 3">
    <name type="scientific">Mesorhabditis belari</name>
    <dbReference type="NCBI Taxonomy" id="2138241"/>
    <lineage>
        <taxon>Eukaryota</taxon>
        <taxon>Metazoa</taxon>
        <taxon>Ecdysozoa</taxon>
        <taxon>Nematoda</taxon>
        <taxon>Chromadorea</taxon>
        <taxon>Rhabditida</taxon>
        <taxon>Rhabditina</taxon>
        <taxon>Rhabditomorpha</taxon>
        <taxon>Rhabditoidea</taxon>
        <taxon>Rhabditidae</taxon>
        <taxon>Mesorhabditinae</taxon>
        <taxon>Mesorhabditis</taxon>
    </lineage>
</organism>
<reference evidence="3" key="1">
    <citation type="submission" date="2024-02" db="UniProtKB">
        <authorList>
            <consortium name="WormBaseParasite"/>
        </authorList>
    </citation>
    <scope>IDENTIFICATION</scope>
</reference>
<keyword evidence="2" id="KW-1185">Reference proteome</keyword>
<evidence type="ECO:0000256" key="1">
    <source>
        <dbReference type="SAM" id="Phobius"/>
    </source>
</evidence>
<feature type="transmembrane region" description="Helical" evidence="1">
    <location>
        <begin position="43"/>
        <end position="64"/>
    </location>
</feature>
<keyword evidence="1" id="KW-0812">Transmembrane</keyword>